<dbReference type="GO" id="GO:0043916">
    <property type="term" value="F:DNA-7-methylguanine glycosylase activity"/>
    <property type="evidence" value="ECO:0007669"/>
    <property type="project" value="TreeGrafter"/>
</dbReference>
<protein>
    <recommendedName>
        <fullName evidence="2">DNA-3-methyladenine glycosylase II</fullName>
        <ecNumber evidence="2">3.2.2.21</ecNumber>
    </recommendedName>
</protein>
<dbReference type="Gene3D" id="1.10.340.30">
    <property type="entry name" value="Hypothetical protein, domain 2"/>
    <property type="match status" value="1"/>
</dbReference>
<dbReference type="SUPFAM" id="SSF48150">
    <property type="entry name" value="DNA-glycosylase"/>
    <property type="match status" value="1"/>
</dbReference>
<organism evidence="6 7">
    <name type="scientific">Flavobacterium agri</name>
    <dbReference type="NCBI Taxonomy" id="2743471"/>
    <lineage>
        <taxon>Bacteria</taxon>
        <taxon>Pseudomonadati</taxon>
        <taxon>Bacteroidota</taxon>
        <taxon>Flavobacteriia</taxon>
        <taxon>Flavobacteriales</taxon>
        <taxon>Flavobacteriaceae</taxon>
        <taxon>Flavobacterium</taxon>
    </lineage>
</organism>
<comment type="catalytic activity">
    <reaction evidence="1">
        <text>Hydrolysis of alkylated DNA, releasing 3-methyladenine, 3-methylguanine, 7-methylguanine and 7-methyladenine.</text>
        <dbReference type="EC" id="3.2.2.21"/>
    </reaction>
</comment>
<gene>
    <name evidence="6" type="ORF">HZF10_16795</name>
</gene>
<dbReference type="InterPro" id="IPR051912">
    <property type="entry name" value="Alkylbase_DNA_Glycosylase/TA"/>
</dbReference>
<evidence type="ECO:0000256" key="1">
    <source>
        <dbReference type="ARBA" id="ARBA00000086"/>
    </source>
</evidence>
<dbReference type="Proteomes" id="UP000535020">
    <property type="component" value="Unassembled WGS sequence"/>
</dbReference>
<dbReference type="GO" id="GO:0032131">
    <property type="term" value="F:alkylated DNA binding"/>
    <property type="evidence" value="ECO:0007669"/>
    <property type="project" value="TreeGrafter"/>
</dbReference>
<dbReference type="GO" id="GO:0005737">
    <property type="term" value="C:cytoplasm"/>
    <property type="evidence" value="ECO:0007669"/>
    <property type="project" value="TreeGrafter"/>
</dbReference>
<evidence type="ECO:0000256" key="4">
    <source>
        <dbReference type="ARBA" id="ARBA00023204"/>
    </source>
</evidence>
<dbReference type="GO" id="GO:0008725">
    <property type="term" value="F:DNA-3-methyladenine glycosylase activity"/>
    <property type="evidence" value="ECO:0007669"/>
    <property type="project" value="TreeGrafter"/>
</dbReference>
<dbReference type="EC" id="3.2.2.21" evidence="2"/>
<evidence type="ECO:0000313" key="6">
    <source>
        <dbReference type="EMBL" id="NYA72589.1"/>
    </source>
</evidence>
<evidence type="ECO:0000256" key="2">
    <source>
        <dbReference type="ARBA" id="ARBA00012000"/>
    </source>
</evidence>
<dbReference type="Pfam" id="PF00730">
    <property type="entry name" value="HhH-GPD"/>
    <property type="match status" value="1"/>
</dbReference>
<dbReference type="AlphaFoldDB" id="A0A7Y9C7P4"/>
<dbReference type="GO" id="GO:0006285">
    <property type="term" value="P:base-excision repair, AP site formation"/>
    <property type="evidence" value="ECO:0007669"/>
    <property type="project" value="TreeGrafter"/>
</dbReference>
<name>A0A7Y9C7P4_9FLAO</name>
<keyword evidence="4" id="KW-0234">DNA repair</keyword>
<keyword evidence="3" id="KW-0227">DNA damage</keyword>
<evidence type="ECO:0000256" key="3">
    <source>
        <dbReference type="ARBA" id="ARBA00022763"/>
    </source>
</evidence>
<comment type="caution">
    <text evidence="6">The sequence shown here is derived from an EMBL/GenBank/DDBJ whole genome shotgun (WGS) entry which is preliminary data.</text>
</comment>
<accession>A0A7Y9C7P4</accession>
<evidence type="ECO:0000313" key="7">
    <source>
        <dbReference type="Proteomes" id="UP000535020"/>
    </source>
</evidence>
<dbReference type="CDD" id="cd00056">
    <property type="entry name" value="ENDO3c"/>
    <property type="match status" value="1"/>
</dbReference>
<sequence>MKIGLDFLTSGDPVLKSVIETYGNPVVQVRDQGFAAMVHIILEQQVSISSAKATYRKMAEYFVDITPEKMLSASDEEFRSLGVSRQKTAYIKDMASRVVSGILDFDSFRGKSVDEVTSELLAIKGVGMWTVEVYLMFCLQSPDIIPFGDIAIRKAFEELYGIHEVEKMDKHAQNWKPHRTLASFILWHHYLAKRNRL</sequence>
<dbReference type="RefSeq" id="WP_176007398.1">
    <property type="nucleotide sequence ID" value="NZ_JABWMI010000021.1"/>
</dbReference>
<proteinExistence type="predicted"/>
<dbReference type="GO" id="GO:0032993">
    <property type="term" value="C:protein-DNA complex"/>
    <property type="evidence" value="ECO:0007669"/>
    <property type="project" value="TreeGrafter"/>
</dbReference>
<dbReference type="EMBL" id="JACBJI010000009">
    <property type="protein sequence ID" value="NYA72589.1"/>
    <property type="molecule type" value="Genomic_DNA"/>
</dbReference>
<dbReference type="InterPro" id="IPR003265">
    <property type="entry name" value="HhH-GPD_domain"/>
</dbReference>
<evidence type="ECO:0000259" key="5">
    <source>
        <dbReference type="SMART" id="SM00478"/>
    </source>
</evidence>
<dbReference type="SMART" id="SM00478">
    <property type="entry name" value="ENDO3c"/>
    <property type="match status" value="1"/>
</dbReference>
<dbReference type="InterPro" id="IPR011257">
    <property type="entry name" value="DNA_glycosylase"/>
</dbReference>
<keyword evidence="7" id="KW-1185">Reference proteome</keyword>
<dbReference type="PANTHER" id="PTHR43003:SF5">
    <property type="entry name" value="DNA-3-METHYLADENINE GLYCOSYLASE"/>
    <property type="match status" value="1"/>
</dbReference>
<dbReference type="GO" id="GO:0006307">
    <property type="term" value="P:DNA alkylation repair"/>
    <property type="evidence" value="ECO:0007669"/>
    <property type="project" value="TreeGrafter"/>
</dbReference>
<reference evidence="6 7" key="1">
    <citation type="submission" date="2020-07" db="EMBL/GenBank/DDBJ databases">
        <authorList>
            <person name="Sun Q."/>
        </authorList>
    </citation>
    <scope>NUCLEOTIDE SEQUENCE [LARGE SCALE GENOMIC DNA]</scope>
    <source>
        <strain evidence="6 7">MAH-1</strain>
    </source>
</reference>
<feature type="domain" description="HhH-GPD" evidence="5">
    <location>
        <begin position="42"/>
        <end position="194"/>
    </location>
</feature>
<dbReference type="PANTHER" id="PTHR43003">
    <property type="entry name" value="DNA-3-METHYLADENINE GLYCOSYLASE"/>
    <property type="match status" value="1"/>
</dbReference>
<dbReference type="Gene3D" id="1.10.1670.40">
    <property type="match status" value="1"/>
</dbReference>